<name>A0A0C9X3W9_9AGAR</name>
<evidence type="ECO:0000313" key="2">
    <source>
        <dbReference type="Proteomes" id="UP000054477"/>
    </source>
</evidence>
<accession>A0A0C9X3W9</accession>
<sequence>MSTYPNIASPFFPDGSCKGQPNFGGVGLSFVQALHRLDQHFGSINDMLLGNLDLTGRHLHRWNSLIASFHEFCFDYNRLLPTVSSRIGPQLCFEARGSMCT</sequence>
<dbReference type="EMBL" id="KN839033">
    <property type="protein sequence ID" value="KIJ91242.1"/>
    <property type="molecule type" value="Genomic_DNA"/>
</dbReference>
<organism evidence="1 2">
    <name type="scientific">Laccaria amethystina LaAM-08-1</name>
    <dbReference type="NCBI Taxonomy" id="1095629"/>
    <lineage>
        <taxon>Eukaryota</taxon>
        <taxon>Fungi</taxon>
        <taxon>Dikarya</taxon>
        <taxon>Basidiomycota</taxon>
        <taxon>Agaricomycotina</taxon>
        <taxon>Agaricomycetes</taxon>
        <taxon>Agaricomycetidae</taxon>
        <taxon>Agaricales</taxon>
        <taxon>Agaricineae</taxon>
        <taxon>Hydnangiaceae</taxon>
        <taxon>Laccaria</taxon>
    </lineage>
</organism>
<reference evidence="1 2" key="1">
    <citation type="submission" date="2014-04" db="EMBL/GenBank/DDBJ databases">
        <authorList>
            <consortium name="DOE Joint Genome Institute"/>
            <person name="Kuo A."/>
            <person name="Kohler A."/>
            <person name="Nagy L.G."/>
            <person name="Floudas D."/>
            <person name="Copeland A."/>
            <person name="Barry K.W."/>
            <person name="Cichocki N."/>
            <person name="Veneault-Fourrey C."/>
            <person name="LaButti K."/>
            <person name="Lindquist E.A."/>
            <person name="Lipzen A."/>
            <person name="Lundell T."/>
            <person name="Morin E."/>
            <person name="Murat C."/>
            <person name="Sun H."/>
            <person name="Tunlid A."/>
            <person name="Henrissat B."/>
            <person name="Grigoriev I.V."/>
            <person name="Hibbett D.S."/>
            <person name="Martin F."/>
            <person name="Nordberg H.P."/>
            <person name="Cantor M.N."/>
            <person name="Hua S.X."/>
        </authorList>
    </citation>
    <scope>NUCLEOTIDE SEQUENCE [LARGE SCALE GENOMIC DNA]</scope>
    <source>
        <strain evidence="1 2">LaAM-08-1</strain>
    </source>
</reference>
<proteinExistence type="predicted"/>
<protein>
    <submittedName>
        <fullName evidence="1">Uncharacterized protein</fullName>
    </submittedName>
</protein>
<reference evidence="2" key="2">
    <citation type="submission" date="2015-01" db="EMBL/GenBank/DDBJ databases">
        <title>Evolutionary Origins and Diversification of the Mycorrhizal Mutualists.</title>
        <authorList>
            <consortium name="DOE Joint Genome Institute"/>
            <consortium name="Mycorrhizal Genomics Consortium"/>
            <person name="Kohler A."/>
            <person name="Kuo A."/>
            <person name="Nagy L.G."/>
            <person name="Floudas D."/>
            <person name="Copeland A."/>
            <person name="Barry K.W."/>
            <person name="Cichocki N."/>
            <person name="Veneault-Fourrey C."/>
            <person name="LaButti K."/>
            <person name="Lindquist E.A."/>
            <person name="Lipzen A."/>
            <person name="Lundell T."/>
            <person name="Morin E."/>
            <person name="Murat C."/>
            <person name="Riley R."/>
            <person name="Ohm R."/>
            <person name="Sun H."/>
            <person name="Tunlid A."/>
            <person name="Henrissat B."/>
            <person name="Grigoriev I.V."/>
            <person name="Hibbett D.S."/>
            <person name="Martin F."/>
        </authorList>
    </citation>
    <scope>NUCLEOTIDE SEQUENCE [LARGE SCALE GENOMIC DNA]</scope>
    <source>
        <strain evidence="2">LaAM-08-1</strain>
    </source>
</reference>
<keyword evidence="2" id="KW-1185">Reference proteome</keyword>
<gene>
    <name evidence="1" type="ORF">K443DRAFT_492649</name>
</gene>
<evidence type="ECO:0000313" key="1">
    <source>
        <dbReference type="EMBL" id="KIJ91242.1"/>
    </source>
</evidence>
<dbReference type="Proteomes" id="UP000054477">
    <property type="component" value="Unassembled WGS sequence"/>
</dbReference>
<dbReference type="OrthoDB" id="3258311at2759"/>
<dbReference type="HOGENOM" id="CLU_2292160_0_0_1"/>
<dbReference type="AlphaFoldDB" id="A0A0C9X3W9"/>